<sequence>MPPKKVSPVGQRRDQSLRLSVGFVLLRRFTLCAFANFVDVLRLAADEGDRSRPIQCRWSVIAADMRPVSASCGVSIQPQETLGNPKRFDYIVVVGGLLDEIDRSDDRIDGFLREAAAAGVPLVGLCTGTFILHRAGLMDGYRCCVSWFHHQDFLAQFERMKPVSDQIFVVDRDRLTCSGGTSTAHLAAFLVDRHIGKAQATKSLNIMMISGAEEGGAPQPGLTLDFRTKDLVVRKALLLMQQNLDTPLSVAEIARHLDIGKRKLERHFRDALEISPLSAFIEMRLLHARHMIENTDKSIASIAAESGFCDSSHLSRLFRRRFDGTPQQFRASATVETPSDDRMAPEHLWTPP</sequence>
<comment type="caution">
    <text evidence="4">The sequence shown here is derived from an EMBL/GenBank/DDBJ whole genome shotgun (WGS) entry which is preliminary data.</text>
</comment>
<dbReference type="PANTHER" id="PTHR43130">
    <property type="entry name" value="ARAC-FAMILY TRANSCRIPTIONAL REGULATOR"/>
    <property type="match status" value="1"/>
</dbReference>
<dbReference type="RefSeq" id="WP_069458497.1">
    <property type="nucleotide sequence ID" value="NZ_CP034909.1"/>
</dbReference>
<dbReference type="PROSITE" id="PS01124">
    <property type="entry name" value="HTH_ARAC_FAMILY_2"/>
    <property type="match status" value="1"/>
</dbReference>
<dbReference type="InterPro" id="IPR002818">
    <property type="entry name" value="DJ-1/PfpI"/>
</dbReference>
<gene>
    <name evidence="4" type="ORF">A8M32_11405</name>
</gene>
<dbReference type="EMBL" id="LYBW01000056">
    <property type="protein sequence ID" value="ODR91390.1"/>
    <property type="molecule type" value="Genomic_DNA"/>
</dbReference>
<dbReference type="Gene3D" id="1.10.10.60">
    <property type="entry name" value="Homeodomain-like"/>
    <property type="match status" value="1"/>
</dbReference>
<dbReference type="STRING" id="1752398.A8M32_11405"/>
<reference evidence="5" key="1">
    <citation type="submission" date="2016-05" db="EMBL/GenBank/DDBJ databases">
        <authorList>
            <person name="Li Y."/>
        </authorList>
    </citation>
    <scope>NUCLEOTIDE SEQUENCE [LARGE SCALE GENOMIC DNA]</scope>
    <source>
        <strain evidence="5">YIC4027</strain>
    </source>
</reference>
<dbReference type="Gene3D" id="3.40.50.880">
    <property type="match status" value="1"/>
</dbReference>
<dbReference type="GO" id="GO:0003700">
    <property type="term" value="F:DNA-binding transcription factor activity"/>
    <property type="evidence" value="ECO:0007669"/>
    <property type="project" value="InterPro"/>
</dbReference>
<dbReference type="InterPro" id="IPR009057">
    <property type="entry name" value="Homeodomain-like_sf"/>
</dbReference>
<dbReference type="InterPro" id="IPR029062">
    <property type="entry name" value="Class_I_gatase-like"/>
</dbReference>
<dbReference type="CDD" id="cd03136">
    <property type="entry name" value="GATase1_AraC_ArgR_like"/>
    <property type="match status" value="1"/>
</dbReference>
<keyword evidence="1" id="KW-0805">Transcription regulation</keyword>
<evidence type="ECO:0000256" key="2">
    <source>
        <dbReference type="ARBA" id="ARBA00023125"/>
    </source>
</evidence>
<dbReference type="Pfam" id="PF12833">
    <property type="entry name" value="HTH_18"/>
    <property type="match status" value="1"/>
</dbReference>
<dbReference type="PROSITE" id="PS00041">
    <property type="entry name" value="HTH_ARAC_FAMILY_1"/>
    <property type="match status" value="1"/>
</dbReference>
<dbReference type="SMART" id="SM00342">
    <property type="entry name" value="HTH_ARAC"/>
    <property type="match status" value="1"/>
</dbReference>
<dbReference type="InterPro" id="IPR018062">
    <property type="entry name" value="HTH_AraC-typ_CS"/>
</dbReference>
<dbReference type="SUPFAM" id="SSF46689">
    <property type="entry name" value="Homeodomain-like"/>
    <property type="match status" value="2"/>
</dbReference>
<dbReference type="PANTHER" id="PTHR43130:SF3">
    <property type="entry name" value="HTH-TYPE TRANSCRIPTIONAL REGULATOR RV1931C"/>
    <property type="match status" value="1"/>
</dbReference>
<dbReference type="Pfam" id="PF01965">
    <property type="entry name" value="DJ-1_PfpI"/>
    <property type="match status" value="1"/>
</dbReference>
<dbReference type="GO" id="GO:0043565">
    <property type="term" value="F:sequence-specific DNA binding"/>
    <property type="evidence" value="ECO:0007669"/>
    <property type="project" value="InterPro"/>
</dbReference>
<dbReference type="AlphaFoldDB" id="A0A1E3VCS5"/>
<evidence type="ECO:0000256" key="1">
    <source>
        <dbReference type="ARBA" id="ARBA00023015"/>
    </source>
</evidence>
<dbReference type="Proteomes" id="UP000094342">
    <property type="component" value="Unassembled WGS sequence"/>
</dbReference>
<evidence type="ECO:0000313" key="5">
    <source>
        <dbReference type="Proteomes" id="UP000094342"/>
    </source>
</evidence>
<protein>
    <submittedName>
        <fullName evidence="4">AraC family transcriptional regulator</fullName>
    </submittedName>
</protein>
<dbReference type="InterPro" id="IPR018060">
    <property type="entry name" value="HTH_AraC"/>
</dbReference>
<organism evidence="4 5">
    <name type="scientific">Sinorhizobium alkalisoli</name>
    <dbReference type="NCBI Taxonomy" id="1752398"/>
    <lineage>
        <taxon>Bacteria</taxon>
        <taxon>Pseudomonadati</taxon>
        <taxon>Pseudomonadota</taxon>
        <taxon>Alphaproteobacteria</taxon>
        <taxon>Hyphomicrobiales</taxon>
        <taxon>Rhizobiaceae</taxon>
        <taxon>Sinorhizobium/Ensifer group</taxon>
        <taxon>Sinorhizobium</taxon>
    </lineage>
</organism>
<evidence type="ECO:0000313" key="4">
    <source>
        <dbReference type="EMBL" id="ODR91390.1"/>
    </source>
</evidence>
<proteinExistence type="predicted"/>
<dbReference type="SUPFAM" id="SSF52317">
    <property type="entry name" value="Class I glutamine amidotransferase-like"/>
    <property type="match status" value="1"/>
</dbReference>
<keyword evidence="5" id="KW-1185">Reference proteome</keyword>
<evidence type="ECO:0000256" key="3">
    <source>
        <dbReference type="ARBA" id="ARBA00023163"/>
    </source>
</evidence>
<keyword evidence="2" id="KW-0238">DNA-binding</keyword>
<accession>A0A1E3VCS5</accession>
<name>A0A1E3VCS5_9HYPH</name>
<dbReference type="InterPro" id="IPR052158">
    <property type="entry name" value="INH-QAR"/>
</dbReference>
<keyword evidence="3" id="KW-0804">Transcription</keyword>